<dbReference type="PANTHER" id="PTHR30035">
    <property type="entry name" value="LIPOPROTEIN VACJ-RELATED"/>
    <property type="match status" value="1"/>
</dbReference>
<keyword evidence="2" id="KW-0732">Signal</keyword>
<dbReference type="GO" id="GO:0120010">
    <property type="term" value="P:intermembrane phospholipid transfer"/>
    <property type="evidence" value="ECO:0007669"/>
    <property type="project" value="TreeGrafter"/>
</dbReference>
<accession>A0A6P1T7B9</accession>
<keyword evidence="4" id="KW-1185">Reference proteome</keyword>
<comment type="similarity">
    <text evidence="1">Belongs to the MlaA family.</text>
</comment>
<dbReference type="PROSITE" id="PS51257">
    <property type="entry name" value="PROKAR_LIPOPROTEIN"/>
    <property type="match status" value="1"/>
</dbReference>
<evidence type="ECO:0000313" key="3">
    <source>
        <dbReference type="EMBL" id="QHQ36472.1"/>
    </source>
</evidence>
<dbReference type="PANTHER" id="PTHR30035:SF3">
    <property type="entry name" value="INTERMEMBRANE PHOSPHOLIPID TRANSPORT SYSTEM LIPOPROTEIN MLAA"/>
    <property type="match status" value="1"/>
</dbReference>
<protein>
    <submittedName>
        <fullName evidence="3">VacJ family lipoprotein</fullName>
    </submittedName>
</protein>
<dbReference type="Proteomes" id="UP000464495">
    <property type="component" value="Chromosome"/>
</dbReference>
<organism evidence="3 4">
    <name type="scientific">Algicella marina</name>
    <dbReference type="NCBI Taxonomy" id="2683284"/>
    <lineage>
        <taxon>Bacteria</taxon>
        <taxon>Pseudomonadati</taxon>
        <taxon>Pseudomonadota</taxon>
        <taxon>Alphaproteobacteria</taxon>
        <taxon>Rhodobacterales</taxon>
        <taxon>Paracoccaceae</taxon>
        <taxon>Algicella</taxon>
    </lineage>
</organism>
<evidence type="ECO:0000256" key="2">
    <source>
        <dbReference type="ARBA" id="ARBA00022729"/>
    </source>
</evidence>
<sequence>MGTKLTGLIMLSERFGRIARLSLAIVALGVAGCTDTSELSSGNQDPYEDTNRKVHAFNKGLDKNLLKPTSEAYGGVVPQPVRKGISNAVTNINEPLAFINHALQGDFDDAGATFARFAVNTVFGFGGLLDIGTDAGIYERPTDFGETMAVWGVREGAYVELPVFGPSSERDVAGRVVDFAMNPTTYVLTPTQQQVLAGATVADIVNQRYEFASVINALLYESADSYSAARIAYLQNKAQALSGGVSEDDLEDPYAFE</sequence>
<evidence type="ECO:0000313" key="4">
    <source>
        <dbReference type="Proteomes" id="UP000464495"/>
    </source>
</evidence>
<keyword evidence="3" id="KW-0449">Lipoprotein</keyword>
<dbReference type="KEGG" id="amaq:GO499_15455"/>
<gene>
    <name evidence="3" type="ORF">GO499_15455</name>
</gene>
<dbReference type="EMBL" id="CP046620">
    <property type="protein sequence ID" value="QHQ36472.1"/>
    <property type="molecule type" value="Genomic_DNA"/>
</dbReference>
<dbReference type="GO" id="GO:0016020">
    <property type="term" value="C:membrane"/>
    <property type="evidence" value="ECO:0007669"/>
    <property type="project" value="InterPro"/>
</dbReference>
<proteinExistence type="inferred from homology"/>
<name>A0A6P1T7B9_9RHOB</name>
<dbReference type="AlphaFoldDB" id="A0A6P1T7B9"/>
<evidence type="ECO:0000256" key="1">
    <source>
        <dbReference type="ARBA" id="ARBA00010634"/>
    </source>
</evidence>
<dbReference type="InterPro" id="IPR007428">
    <property type="entry name" value="MlaA"/>
</dbReference>
<dbReference type="Pfam" id="PF04333">
    <property type="entry name" value="MlaA"/>
    <property type="match status" value="1"/>
</dbReference>
<reference evidence="3 4" key="1">
    <citation type="submission" date="2019-12" db="EMBL/GenBank/DDBJ databases">
        <title>Complete genome sequence of Algicella marina strain 9Alg 56(T) isolated from the red alga Tichocarpus crinitus.</title>
        <authorList>
            <person name="Kim S.-G."/>
            <person name="Nedashkovskaya O.I."/>
        </authorList>
    </citation>
    <scope>NUCLEOTIDE SEQUENCE [LARGE SCALE GENOMIC DNA]</scope>
    <source>
        <strain evidence="3 4">9Alg 56</strain>
    </source>
</reference>
<dbReference type="PRINTS" id="PR01805">
    <property type="entry name" value="VACJLIPOPROT"/>
</dbReference>